<protein>
    <submittedName>
        <fullName evidence="2">Uncharacterized protein</fullName>
    </submittedName>
</protein>
<dbReference type="InterPro" id="IPR011322">
    <property type="entry name" value="N-reg_PII-like_a/b"/>
</dbReference>
<comment type="similarity">
    <text evidence="1">Belongs to the UPF0166 family.</text>
</comment>
<dbReference type="AlphaFoldDB" id="A0A1W1CNT6"/>
<proteinExistence type="inferred from homology"/>
<gene>
    <name evidence="2" type="ORF">MNB_SM-6-1056</name>
</gene>
<dbReference type="InterPro" id="IPR015867">
    <property type="entry name" value="N-reg_PII/ATP_PRibTrfase_C"/>
</dbReference>
<dbReference type="PANTHER" id="PTHR35983:SF1">
    <property type="entry name" value="UPF0166 PROTEIN TM_0021"/>
    <property type="match status" value="1"/>
</dbReference>
<dbReference type="EMBL" id="FPHK01000105">
    <property type="protein sequence ID" value="SFV67538.1"/>
    <property type="molecule type" value="Genomic_DNA"/>
</dbReference>
<accession>A0A1W1CNT6</accession>
<evidence type="ECO:0000313" key="2">
    <source>
        <dbReference type="EMBL" id="SFV67538.1"/>
    </source>
</evidence>
<organism evidence="2">
    <name type="scientific">hydrothermal vent metagenome</name>
    <dbReference type="NCBI Taxonomy" id="652676"/>
    <lineage>
        <taxon>unclassified sequences</taxon>
        <taxon>metagenomes</taxon>
        <taxon>ecological metagenomes</taxon>
    </lineage>
</organism>
<reference evidence="2" key="1">
    <citation type="submission" date="2016-10" db="EMBL/GenBank/DDBJ databases">
        <authorList>
            <person name="de Groot N.N."/>
        </authorList>
    </citation>
    <scope>NUCLEOTIDE SEQUENCE</scope>
</reference>
<name>A0A1W1CNT6_9ZZZZ</name>
<dbReference type="Pfam" id="PF02641">
    <property type="entry name" value="DUF190"/>
    <property type="match status" value="1"/>
</dbReference>
<dbReference type="SUPFAM" id="SSF54913">
    <property type="entry name" value="GlnB-like"/>
    <property type="match status" value="1"/>
</dbReference>
<evidence type="ECO:0000256" key="1">
    <source>
        <dbReference type="ARBA" id="ARBA00010554"/>
    </source>
</evidence>
<dbReference type="InterPro" id="IPR003793">
    <property type="entry name" value="UPF0166"/>
</dbReference>
<sequence length="119" mass="13785">MKRYLGHKKILRIYIDTLDKYNGNPLFEEILKEVKNEQLAGATVFKAVAGVGAFTEMRSFKVWALAQELPLVIEIIDDEEKIRNFIEHIDTMIDNGLVTITNTEVIKYKHENFNKEANE</sequence>
<dbReference type="Gene3D" id="3.30.70.120">
    <property type="match status" value="1"/>
</dbReference>
<dbReference type="PANTHER" id="PTHR35983">
    <property type="entry name" value="UPF0166 PROTEIN TM_0021"/>
    <property type="match status" value="1"/>
</dbReference>